<evidence type="ECO:0000259" key="1">
    <source>
        <dbReference type="Pfam" id="PF22479"/>
    </source>
</evidence>
<sequence length="100" mass="10904">MAQVVPLSPVAFQALEVPLSGHVLGVRLQQRSTGLYLSLSLDGVGLIAGLLCQDRTWLVRKSYFGLPGDLVFVDTQGTDDPQWSGLGTRFVLLYEEGRNV</sequence>
<dbReference type="RefSeq" id="WP_149278889.1">
    <property type="nucleotide sequence ID" value="NZ_CP043506.1"/>
</dbReference>
<reference evidence="2 3" key="1">
    <citation type="submission" date="2019-09" db="EMBL/GenBank/DDBJ databases">
        <title>Genome sequencing of strain KACC 21233.</title>
        <authorList>
            <person name="Heo J."/>
            <person name="Kim S.-J."/>
            <person name="Kim J.-S."/>
            <person name="Hong S.-B."/>
            <person name="Kwon S.-W."/>
        </authorList>
    </citation>
    <scope>NUCLEOTIDE SEQUENCE [LARGE SCALE GENOMIC DNA]</scope>
    <source>
        <strain evidence="2 3">KACC 21233</strain>
    </source>
</reference>
<name>A0A5C1YPM7_9PROT</name>
<dbReference type="EMBL" id="CP043506">
    <property type="protein sequence ID" value="QEO17210.1"/>
    <property type="molecule type" value="Genomic_DNA"/>
</dbReference>
<dbReference type="KEGG" id="acek:FLP30_05245"/>
<feature type="domain" description="Cyanophage baseplate Pam3 plug gp18" evidence="1">
    <location>
        <begin position="5"/>
        <end position="95"/>
    </location>
</feature>
<dbReference type="OrthoDB" id="6444802at2"/>
<protein>
    <recommendedName>
        <fullName evidence="1">Cyanophage baseplate Pam3 plug gp18 domain-containing protein</fullName>
    </recommendedName>
</protein>
<proteinExistence type="predicted"/>
<organism evidence="2 3">
    <name type="scientific">Acetobacter vaccinii</name>
    <dbReference type="NCBI Taxonomy" id="2592655"/>
    <lineage>
        <taxon>Bacteria</taxon>
        <taxon>Pseudomonadati</taxon>
        <taxon>Pseudomonadota</taxon>
        <taxon>Alphaproteobacteria</taxon>
        <taxon>Acetobacterales</taxon>
        <taxon>Acetobacteraceae</taxon>
        <taxon>Acetobacter</taxon>
    </lineage>
</organism>
<keyword evidence="3" id="KW-1185">Reference proteome</keyword>
<accession>A0A5C1YPM7</accession>
<evidence type="ECO:0000313" key="2">
    <source>
        <dbReference type="EMBL" id="QEO17210.1"/>
    </source>
</evidence>
<evidence type="ECO:0000313" key="3">
    <source>
        <dbReference type="Proteomes" id="UP000324536"/>
    </source>
</evidence>
<dbReference type="Pfam" id="PF22479">
    <property type="entry name" value="Pam3_gp18"/>
    <property type="match status" value="1"/>
</dbReference>
<dbReference type="Proteomes" id="UP000324536">
    <property type="component" value="Chromosome"/>
</dbReference>
<gene>
    <name evidence="2" type="ORF">FLP30_05245</name>
</gene>
<dbReference type="InterPro" id="IPR054252">
    <property type="entry name" value="Pam3_gp18"/>
</dbReference>
<dbReference type="AlphaFoldDB" id="A0A5C1YPM7"/>